<proteinExistence type="inferred from homology"/>
<keyword evidence="9 13" id="KW-1133">Transmembrane helix</keyword>
<feature type="transmembrane region" description="Helical" evidence="13">
    <location>
        <begin position="192"/>
        <end position="210"/>
    </location>
</feature>
<feature type="transmembrane region" description="Helical" evidence="13">
    <location>
        <begin position="162"/>
        <end position="180"/>
    </location>
</feature>
<dbReference type="OrthoDB" id="62420at2"/>
<dbReference type="Pfam" id="PF01554">
    <property type="entry name" value="MatE"/>
    <property type="match status" value="2"/>
</dbReference>
<dbReference type="PIRSF" id="PIRSF006603">
    <property type="entry name" value="DinF"/>
    <property type="match status" value="1"/>
</dbReference>
<dbReference type="RefSeq" id="WP_073283117.1">
    <property type="nucleotide sequence ID" value="NZ_FRCP01000006.1"/>
</dbReference>
<keyword evidence="10" id="KW-0406">Ion transport</keyword>
<dbReference type="GO" id="GO:0042910">
    <property type="term" value="F:xenobiotic transmembrane transporter activity"/>
    <property type="evidence" value="ECO:0007669"/>
    <property type="project" value="InterPro"/>
</dbReference>
<sequence>MLFSKSSLKKLIVPLIIEQVLAVTVGMADVVMVSTVGEAAISGVSLVDMINNLIIAVFAALATGGAVVTAQFIGAKRKDKACRSAKQLLLIALTISTVVMILSILFRKTILSVLFGSIEEDVMSNASTYFIVTALSFPFLAIYNSSAALFRAMGNSKLSMKVSILMNIINIAGNAIFIYGCKMGVEGVAIPSLLSRSVAAGIMFFLLCNKKNEVHLVGRSIRPDWYMIKRILYIGIPSGIESGLFQFGRVIVVSIIARFGTIQIAANGVANTIDSMGCIAGQAMSLAMITVVGQCVGAHDEKQVKYYTKKILKITYAITAVANTCILLALPLILQLFSLSPETSKLAYILIFIHNGMAIFLWPASFTLPNALRACNDVKFAMILSIFSMFAFRILFSYILGVWLGYGALGVWMAMVMDWIFRVCFFVWRFASGKWRAKAGFVDA</sequence>
<dbReference type="GO" id="GO:0006811">
    <property type="term" value="P:monoatomic ion transport"/>
    <property type="evidence" value="ECO:0007669"/>
    <property type="project" value="UniProtKB-KW"/>
</dbReference>
<feature type="transmembrane region" description="Helical" evidence="13">
    <location>
        <begin position="126"/>
        <end position="150"/>
    </location>
</feature>
<feature type="transmembrane region" description="Helical" evidence="13">
    <location>
        <begin position="380"/>
        <end position="400"/>
    </location>
</feature>
<dbReference type="NCBIfam" id="TIGR00797">
    <property type="entry name" value="matE"/>
    <property type="match status" value="1"/>
</dbReference>
<dbReference type="InterPro" id="IPR050222">
    <property type="entry name" value="MATE_MdtK"/>
</dbReference>
<dbReference type="EMBL" id="FRCP01000006">
    <property type="protein sequence ID" value="SHM10222.1"/>
    <property type="molecule type" value="Genomic_DNA"/>
</dbReference>
<accession>A0A1M7G1H1</accession>
<reference evidence="14 15" key="1">
    <citation type="submission" date="2016-11" db="EMBL/GenBank/DDBJ databases">
        <authorList>
            <person name="Jaros S."/>
            <person name="Januszkiewicz K."/>
            <person name="Wedrychowicz H."/>
        </authorList>
    </citation>
    <scope>NUCLEOTIDE SEQUENCE [LARGE SCALE GENOMIC DNA]</scope>
    <source>
        <strain evidence="14 15">DSM 15930</strain>
    </source>
</reference>
<keyword evidence="8 13" id="KW-0812">Transmembrane</keyword>
<feature type="transmembrane region" description="Helical" evidence="13">
    <location>
        <begin position="12"/>
        <end position="33"/>
    </location>
</feature>
<dbReference type="PANTHER" id="PTHR43298:SF2">
    <property type="entry name" value="FMN_FAD EXPORTER YEEO-RELATED"/>
    <property type="match status" value="1"/>
</dbReference>
<gene>
    <name evidence="14" type="ORF">SAMN02746066_00777</name>
</gene>
<evidence type="ECO:0000256" key="5">
    <source>
        <dbReference type="ARBA" id="ARBA00022448"/>
    </source>
</evidence>
<feature type="transmembrane region" description="Helical" evidence="13">
    <location>
        <begin position="311"/>
        <end position="334"/>
    </location>
</feature>
<comment type="subcellular location">
    <subcellularLocation>
        <location evidence="2">Cell membrane</location>
        <topology evidence="2">Multi-pass membrane protein</topology>
    </subcellularLocation>
</comment>
<comment type="function">
    <text evidence="1">Multidrug efflux pump.</text>
</comment>
<evidence type="ECO:0000313" key="15">
    <source>
        <dbReference type="Proteomes" id="UP000184038"/>
    </source>
</evidence>
<evidence type="ECO:0000256" key="12">
    <source>
        <dbReference type="ARBA" id="ARBA00031636"/>
    </source>
</evidence>
<feature type="transmembrane region" description="Helical" evidence="13">
    <location>
        <begin position="87"/>
        <end position="106"/>
    </location>
</feature>
<feature type="transmembrane region" description="Helical" evidence="13">
    <location>
        <begin position="53"/>
        <end position="75"/>
    </location>
</feature>
<comment type="similarity">
    <text evidence="3">Belongs to the multi antimicrobial extrusion (MATE) (TC 2.A.66.1) family.</text>
</comment>
<evidence type="ECO:0000256" key="7">
    <source>
        <dbReference type="ARBA" id="ARBA00022475"/>
    </source>
</evidence>
<evidence type="ECO:0000313" key="14">
    <source>
        <dbReference type="EMBL" id="SHM10222.1"/>
    </source>
</evidence>
<dbReference type="GO" id="GO:0005886">
    <property type="term" value="C:plasma membrane"/>
    <property type="evidence" value="ECO:0007669"/>
    <property type="project" value="UniProtKB-SubCell"/>
</dbReference>
<dbReference type="InterPro" id="IPR002528">
    <property type="entry name" value="MATE_fam"/>
</dbReference>
<dbReference type="Proteomes" id="UP000184038">
    <property type="component" value="Unassembled WGS sequence"/>
</dbReference>
<keyword evidence="15" id="KW-1185">Reference proteome</keyword>
<evidence type="ECO:0000256" key="10">
    <source>
        <dbReference type="ARBA" id="ARBA00023065"/>
    </source>
</evidence>
<evidence type="ECO:0000256" key="13">
    <source>
        <dbReference type="SAM" id="Phobius"/>
    </source>
</evidence>
<dbReference type="STRING" id="1120996.SAMN02746066_00777"/>
<evidence type="ECO:0000256" key="6">
    <source>
        <dbReference type="ARBA" id="ARBA00022449"/>
    </source>
</evidence>
<dbReference type="AlphaFoldDB" id="A0A1M7G1H1"/>
<evidence type="ECO:0000256" key="11">
    <source>
        <dbReference type="ARBA" id="ARBA00023136"/>
    </source>
</evidence>
<dbReference type="PANTHER" id="PTHR43298">
    <property type="entry name" value="MULTIDRUG RESISTANCE PROTEIN NORM-RELATED"/>
    <property type="match status" value="1"/>
</dbReference>
<evidence type="ECO:0000256" key="9">
    <source>
        <dbReference type="ARBA" id="ARBA00022989"/>
    </source>
</evidence>
<evidence type="ECO:0000256" key="3">
    <source>
        <dbReference type="ARBA" id="ARBA00010199"/>
    </source>
</evidence>
<organism evidence="14 15">
    <name type="scientific">Anaerosporobacter mobilis DSM 15930</name>
    <dbReference type="NCBI Taxonomy" id="1120996"/>
    <lineage>
        <taxon>Bacteria</taxon>
        <taxon>Bacillati</taxon>
        <taxon>Bacillota</taxon>
        <taxon>Clostridia</taxon>
        <taxon>Lachnospirales</taxon>
        <taxon>Lachnospiraceae</taxon>
        <taxon>Anaerosporobacter</taxon>
    </lineage>
</organism>
<evidence type="ECO:0000256" key="8">
    <source>
        <dbReference type="ARBA" id="ARBA00022692"/>
    </source>
</evidence>
<name>A0A1M7G1H1_9FIRM</name>
<dbReference type="GO" id="GO:0015297">
    <property type="term" value="F:antiporter activity"/>
    <property type="evidence" value="ECO:0007669"/>
    <property type="project" value="UniProtKB-KW"/>
</dbReference>
<feature type="transmembrane region" description="Helical" evidence="13">
    <location>
        <begin position="346"/>
        <end position="368"/>
    </location>
</feature>
<evidence type="ECO:0000256" key="1">
    <source>
        <dbReference type="ARBA" id="ARBA00003408"/>
    </source>
</evidence>
<keyword evidence="5" id="KW-0813">Transport</keyword>
<feature type="transmembrane region" description="Helical" evidence="13">
    <location>
        <begin position="406"/>
        <end position="428"/>
    </location>
</feature>
<keyword evidence="7" id="KW-1003">Cell membrane</keyword>
<keyword evidence="11 13" id="KW-0472">Membrane</keyword>
<dbReference type="CDD" id="cd13137">
    <property type="entry name" value="MATE_NorM_like"/>
    <property type="match status" value="1"/>
</dbReference>
<dbReference type="InterPro" id="IPR048279">
    <property type="entry name" value="MdtK-like"/>
</dbReference>
<protein>
    <recommendedName>
        <fullName evidence="4">Probable multidrug resistance protein NorM</fullName>
    </recommendedName>
    <alternativeName>
        <fullName evidence="12">Multidrug-efflux transporter</fullName>
    </alternativeName>
</protein>
<evidence type="ECO:0000256" key="2">
    <source>
        <dbReference type="ARBA" id="ARBA00004651"/>
    </source>
</evidence>
<evidence type="ECO:0000256" key="4">
    <source>
        <dbReference type="ARBA" id="ARBA00020268"/>
    </source>
</evidence>
<keyword evidence="6" id="KW-0050">Antiport</keyword>